<reference evidence="1 2" key="1">
    <citation type="submission" date="2015-04" db="EMBL/GenBank/DDBJ databases">
        <authorList>
            <person name="Syromyatnikov M.Y."/>
            <person name="Popov V.N."/>
        </authorList>
    </citation>
    <scope>NUCLEOTIDE SEQUENCE [LARGE SCALE GENOMIC DNA]</scope>
</reference>
<proteinExistence type="predicted"/>
<protein>
    <submittedName>
        <fullName evidence="1">CLUMA_CG015667, isoform A</fullName>
    </submittedName>
</protein>
<keyword evidence="2" id="KW-1185">Reference proteome</keyword>
<accession>A0A1J1IP63</accession>
<evidence type="ECO:0000313" key="1">
    <source>
        <dbReference type="EMBL" id="CRL02029.1"/>
    </source>
</evidence>
<gene>
    <name evidence="1" type="ORF">CLUMA_CG015667</name>
</gene>
<dbReference type="AlphaFoldDB" id="A0A1J1IP63"/>
<dbReference type="Proteomes" id="UP000183832">
    <property type="component" value="Unassembled WGS sequence"/>
</dbReference>
<dbReference type="EMBL" id="CVRI01000057">
    <property type="protein sequence ID" value="CRL02029.1"/>
    <property type="molecule type" value="Genomic_DNA"/>
</dbReference>
<name>A0A1J1IP63_9DIPT</name>
<organism evidence="1 2">
    <name type="scientific">Clunio marinus</name>
    <dbReference type="NCBI Taxonomy" id="568069"/>
    <lineage>
        <taxon>Eukaryota</taxon>
        <taxon>Metazoa</taxon>
        <taxon>Ecdysozoa</taxon>
        <taxon>Arthropoda</taxon>
        <taxon>Hexapoda</taxon>
        <taxon>Insecta</taxon>
        <taxon>Pterygota</taxon>
        <taxon>Neoptera</taxon>
        <taxon>Endopterygota</taxon>
        <taxon>Diptera</taxon>
        <taxon>Nematocera</taxon>
        <taxon>Chironomoidea</taxon>
        <taxon>Chironomidae</taxon>
        <taxon>Clunio</taxon>
    </lineage>
</organism>
<evidence type="ECO:0000313" key="2">
    <source>
        <dbReference type="Proteomes" id="UP000183832"/>
    </source>
</evidence>
<sequence>MKIDCRCNNVFLFCKHHEIATGRPISSNIFALFENMLRGEEKRKERNFHFDSFEQFRKTVKLHVGFVMEINCA</sequence>